<dbReference type="RefSeq" id="WP_081130034.1">
    <property type="nucleotide sequence ID" value="NZ_DAHXOC010000026.1"/>
</dbReference>
<dbReference type="InterPro" id="IPR024447">
    <property type="entry name" value="YXWGXW_rpt"/>
</dbReference>
<keyword evidence="2" id="KW-1185">Reference proteome</keyword>
<dbReference type="Proteomes" id="UP000307749">
    <property type="component" value="Unassembled WGS sequence"/>
</dbReference>
<gene>
    <name evidence="1" type="ORF">B1806_14665</name>
</gene>
<dbReference type="OrthoDB" id="121499at2"/>
<organism evidence="1 2">
    <name type="scientific">Metallibacterium scheffleri</name>
    <dbReference type="NCBI Taxonomy" id="993689"/>
    <lineage>
        <taxon>Bacteria</taxon>
        <taxon>Pseudomonadati</taxon>
        <taxon>Pseudomonadota</taxon>
        <taxon>Gammaproteobacteria</taxon>
        <taxon>Lysobacterales</taxon>
        <taxon>Rhodanobacteraceae</taxon>
        <taxon>Metallibacterium</taxon>
    </lineage>
</organism>
<evidence type="ECO:0000313" key="1">
    <source>
        <dbReference type="EMBL" id="THD07539.1"/>
    </source>
</evidence>
<dbReference type="STRING" id="993689.GCA_002077135_03030"/>
<protein>
    <recommendedName>
        <fullName evidence="3">YXWGXW repeat-containing protein</fullName>
    </recommendedName>
</protein>
<dbReference type="EMBL" id="MWQO01000059">
    <property type="protein sequence ID" value="THD07539.1"/>
    <property type="molecule type" value="Genomic_DNA"/>
</dbReference>
<proteinExistence type="predicted"/>
<reference evidence="1 2" key="1">
    <citation type="submission" date="2017-02" db="EMBL/GenBank/DDBJ databases">
        <title>Whole genome sequencing of Metallibacterium scheffleri DSM 24874 (T).</title>
        <authorList>
            <person name="Kumar S."/>
            <person name="Patil P."/>
            <person name="Patil P.B."/>
        </authorList>
    </citation>
    <scope>NUCLEOTIDE SEQUENCE [LARGE SCALE GENOMIC DNA]</scope>
    <source>
        <strain evidence="1 2">DSM 24874</strain>
    </source>
</reference>
<evidence type="ECO:0008006" key="3">
    <source>
        <dbReference type="Google" id="ProtNLM"/>
    </source>
</evidence>
<sequence length="106" mass="12427">MQLHRHILVPLLVLAALGAVIAPTAEARGYVSVSVGVAPPPPRYERVIVRRGHVWAPGYWRWAPRARRYVWVRGYWMPARPGWRWVGPRWVPRGPHWVFRAGYWTR</sequence>
<accession>A0A4S3KG83</accession>
<dbReference type="AlphaFoldDB" id="A0A4S3KG83"/>
<dbReference type="Pfam" id="PF12779">
    <property type="entry name" value="WXXGXW"/>
    <property type="match status" value="1"/>
</dbReference>
<name>A0A4S3KG83_9GAMM</name>
<comment type="caution">
    <text evidence="1">The sequence shown here is derived from an EMBL/GenBank/DDBJ whole genome shotgun (WGS) entry which is preliminary data.</text>
</comment>
<evidence type="ECO:0000313" key="2">
    <source>
        <dbReference type="Proteomes" id="UP000307749"/>
    </source>
</evidence>